<dbReference type="Pfam" id="PF09936">
    <property type="entry name" value="Methyltrn_RNA_4"/>
    <property type="match status" value="1"/>
</dbReference>
<proteinExistence type="predicted"/>
<dbReference type="EMBL" id="WXEY01000003">
    <property type="protein sequence ID" value="MZP29101.1"/>
    <property type="molecule type" value="Genomic_DNA"/>
</dbReference>
<comment type="caution">
    <text evidence="2">The sequence shown here is derived from an EMBL/GenBank/DDBJ whole genome shotgun (WGS) entry which is preliminary data.</text>
</comment>
<dbReference type="OrthoDB" id="9794931at2"/>
<accession>A0A845L853</accession>
<feature type="domain" description="tRNA (guanine-N(1)-)-methyltransferase C-terminal" evidence="1">
    <location>
        <begin position="8"/>
        <end position="188"/>
    </location>
</feature>
<dbReference type="GO" id="GO:0032259">
    <property type="term" value="P:methylation"/>
    <property type="evidence" value="ECO:0007669"/>
    <property type="project" value="UniProtKB-KW"/>
</dbReference>
<dbReference type="InterPro" id="IPR019230">
    <property type="entry name" value="RNA_MeTrfase_C_dom"/>
</dbReference>
<dbReference type="RefSeq" id="WP_161255830.1">
    <property type="nucleotide sequence ID" value="NZ_WXEY01000003.1"/>
</dbReference>
<reference evidence="2 3" key="1">
    <citation type="submission" date="2020-01" db="EMBL/GenBank/DDBJ databases">
        <title>Whole-genome sequence of Heliobacterium undosum DSM 13378.</title>
        <authorList>
            <person name="Kyndt J.A."/>
            <person name="Meyer T.E."/>
        </authorList>
    </citation>
    <scope>NUCLEOTIDE SEQUENCE [LARGE SCALE GENOMIC DNA]</scope>
    <source>
        <strain evidence="2 3">DSM 13378</strain>
    </source>
</reference>
<gene>
    <name evidence="2" type="ORF">GTO91_05160</name>
</gene>
<keyword evidence="3" id="KW-1185">Reference proteome</keyword>
<dbReference type="CDD" id="cd18085">
    <property type="entry name" value="TM1570-like"/>
    <property type="match status" value="1"/>
</dbReference>
<protein>
    <submittedName>
        <fullName evidence="2">RNA methyltransferase</fullName>
    </submittedName>
</protein>
<evidence type="ECO:0000313" key="3">
    <source>
        <dbReference type="Proteomes" id="UP000463470"/>
    </source>
</evidence>
<dbReference type="AlphaFoldDB" id="A0A845L853"/>
<name>A0A845L853_9FIRM</name>
<keyword evidence="2" id="KW-0808">Transferase</keyword>
<evidence type="ECO:0000313" key="2">
    <source>
        <dbReference type="EMBL" id="MZP29101.1"/>
    </source>
</evidence>
<sequence>MNLQDVRLYIGLVHHPVYNKRMQVIATSVTNLDLHDISRSATTYDVAGYFVIHPHQAQQRLVGEILRYWMEGYGAEYNPDRKEALERLKVTATLEEAMAAIEEKEGRQPKIITTDARIYDNSVGYRQMREKFVTEDGPWLLLFGTGFGMEREMMMQADYILYPVWGRGPYNHLSVRAAAAIILDRLLGEPWFEGDFSVPCSATESSE</sequence>
<dbReference type="GO" id="GO:0008168">
    <property type="term" value="F:methyltransferase activity"/>
    <property type="evidence" value="ECO:0007669"/>
    <property type="project" value="UniProtKB-KW"/>
</dbReference>
<dbReference type="InterPro" id="IPR029026">
    <property type="entry name" value="tRNA_m1G_MTases_N"/>
</dbReference>
<evidence type="ECO:0000259" key="1">
    <source>
        <dbReference type="Pfam" id="PF09936"/>
    </source>
</evidence>
<dbReference type="Proteomes" id="UP000463470">
    <property type="component" value="Unassembled WGS sequence"/>
</dbReference>
<organism evidence="2 3">
    <name type="scientific">Heliomicrobium undosum</name>
    <dbReference type="NCBI Taxonomy" id="121734"/>
    <lineage>
        <taxon>Bacteria</taxon>
        <taxon>Bacillati</taxon>
        <taxon>Bacillota</taxon>
        <taxon>Clostridia</taxon>
        <taxon>Eubacteriales</taxon>
        <taxon>Heliobacteriaceae</taxon>
        <taxon>Heliomicrobium</taxon>
    </lineage>
</organism>
<keyword evidence="2" id="KW-0489">Methyltransferase</keyword>
<dbReference type="Gene3D" id="3.40.1280.10">
    <property type="match status" value="1"/>
</dbReference>